<evidence type="ECO:0000313" key="3">
    <source>
        <dbReference type="Proteomes" id="UP000218334"/>
    </source>
</evidence>
<organism evidence="2 3">
    <name type="scientific">Armillaria solidipes</name>
    <dbReference type="NCBI Taxonomy" id="1076256"/>
    <lineage>
        <taxon>Eukaryota</taxon>
        <taxon>Fungi</taxon>
        <taxon>Dikarya</taxon>
        <taxon>Basidiomycota</taxon>
        <taxon>Agaricomycotina</taxon>
        <taxon>Agaricomycetes</taxon>
        <taxon>Agaricomycetidae</taxon>
        <taxon>Agaricales</taxon>
        <taxon>Marasmiineae</taxon>
        <taxon>Physalacriaceae</taxon>
        <taxon>Armillaria</taxon>
    </lineage>
</organism>
<protein>
    <submittedName>
        <fullName evidence="2">Uncharacterized protein</fullName>
    </submittedName>
</protein>
<gene>
    <name evidence="2" type="ORF">ARMSODRAFT_892030</name>
</gene>
<evidence type="ECO:0000256" key="1">
    <source>
        <dbReference type="SAM" id="MobiDB-lite"/>
    </source>
</evidence>
<sequence>MCISSSSPVPYCRHSGHKSSIPASEPPLGSLLSNTSRGVSEPQCCHCGWRGAHAPGCPFG</sequence>
<dbReference type="Proteomes" id="UP000218334">
    <property type="component" value="Unassembled WGS sequence"/>
</dbReference>
<evidence type="ECO:0000313" key="2">
    <source>
        <dbReference type="EMBL" id="PBK65370.1"/>
    </source>
</evidence>
<keyword evidence="3" id="KW-1185">Reference proteome</keyword>
<dbReference type="EMBL" id="KZ293446">
    <property type="protein sequence ID" value="PBK65370.1"/>
    <property type="molecule type" value="Genomic_DNA"/>
</dbReference>
<feature type="region of interest" description="Disordered" evidence="1">
    <location>
        <begin position="1"/>
        <end position="34"/>
    </location>
</feature>
<proteinExistence type="predicted"/>
<reference evidence="3" key="1">
    <citation type="journal article" date="2017" name="Nat. Ecol. Evol.">
        <title>Genome expansion and lineage-specific genetic innovations in the forest pathogenic fungi Armillaria.</title>
        <authorList>
            <person name="Sipos G."/>
            <person name="Prasanna A.N."/>
            <person name="Walter M.C."/>
            <person name="O'Connor E."/>
            <person name="Balint B."/>
            <person name="Krizsan K."/>
            <person name="Kiss B."/>
            <person name="Hess J."/>
            <person name="Varga T."/>
            <person name="Slot J."/>
            <person name="Riley R."/>
            <person name="Boka B."/>
            <person name="Rigling D."/>
            <person name="Barry K."/>
            <person name="Lee J."/>
            <person name="Mihaltcheva S."/>
            <person name="LaButti K."/>
            <person name="Lipzen A."/>
            <person name="Waldron R."/>
            <person name="Moloney N.M."/>
            <person name="Sperisen C."/>
            <person name="Kredics L."/>
            <person name="Vagvoelgyi C."/>
            <person name="Patrignani A."/>
            <person name="Fitzpatrick D."/>
            <person name="Nagy I."/>
            <person name="Doyle S."/>
            <person name="Anderson J.B."/>
            <person name="Grigoriev I.V."/>
            <person name="Gueldener U."/>
            <person name="Muensterkoetter M."/>
            <person name="Nagy L.G."/>
        </authorList>
    </citation>
    <scope>NUCLEOTIDE SEQUENCE [LARGE SCALE GENOMIC DNA]</scope>
    <source>
        <strain evidence="3">28-4</strain>
    </source>
</reference>
<accession>A0A2H3B6R1</accession>
<dbReference type="AlphaFoldDB" id="A0A2H3B6R1"/>
<name>A0A2H3B6R1_9AGAR</name>